<gene>
    <name evidence="2" type="ORF">KGD84_32155</name>
</gene>
<evidence type="ECO:0000313" key="3">
    <source>
        <dbReference type="Proteomes" id="UP000676079"/>
    </source>
</evidence>
<sequence>MEEETAAGPAERRGGSRGAMRAALTRTYPAGPAHWGGERPCPVREEEPVDVAGGPPGPGLPPTG</sequence>
<accession>A0ABX8BVV1</accession>
<feature type="region of interest" description="Disordered" evidence="1">
    <location>
        <begin position="1"/>
        <end position="64"/>
    </location>
</feature>
<evidence type="ECO:0000256" key="1">
    <source>
        <dbReference type="SAM" id="MobiDB-lite"/>
    </source>
</evidence>
<name>A0ABX8BVV1_9ACTN</name>
<feature type="compositionally biased region" description="Pro residues" evidence="1">
    <location>
        <begin position="55"/>
        <end position="64"/>
    </location>
</feature>
<dbReference type="Proteomes" id="UP000676079">
    <property type="component" value="Plasmid unnamed2"/>
</dbReference>
<dbReference type="RefSeq" id="WP_220566132.1">
    <property type="nucleotide sequence ID" value="NZ_CP074134.1"/>
</dbReference>
<proteinExistence type="predicted"/>
<reference evidence="3" key="1">
    <citation type="submission" date="2021-05" db="EMBL/GenBank/DDBJ databases">
        <title>Direct Submission.</title>
        <authorList>
            <person name="Li K."/>
            <person name="Gao J."/>
        </authorList>
    </citation>
    <scope>NUCLEOTIDE SEQUENCE [LARGE SCALE GENOMIC DNA]</scope>
    <source>
        <strain evidence="3">Mg02</strain>
        <plasmid evidence="3">unnamed2</plasmid>
    </source>
</reference>
<geneLocation type="plasmid" evidence="2 3">
    <name>unnamed2</name>
</geneLocation>
<keyword evidence="2" id="KW-0614">Plasmid</keyword>
<organism evidence="2 3">
    <name type="scientific">Nocardiopsis changdeensis</name>
    <dbReference type="NCBI Taxonomy" id="2831969"/>
    <lineage>
        <taxon>Bacteria</taxon>
        <taxon>Bacillati</taxon>
        <taxon>Actinomycetota</taxon>
        <taxon>Actinomycetes</taxon>
        <taxon>Streptosporangiales</taxon>
        <taxon>Nocardiopsidaceae</taxon>
        <taxon>Nocardiopsis</taxon>
    </lineage>
</organism>
<dbReference type="EMBL" id="CP074134">
    <property type="protein sequence ID" value="QUX26355.1"/>
    <property type="molecule type" value="Genomic_DNA"/>
</dbReference>
<evidence type="ECO:0000313" key="2">
    <source>
        <dbReference type="EMBL" id="QUX26355.1"/>
    </source>
</evidence>
<protein>
    <submittedName>
        <fullName evidence="2">Calcium-binding protein</fullName>
    </submittedName>
</protein>
<keyword evidence="3" id="KW-1185">Reference proteome</keyword>